<accession>A0AAV3T8D0</accession>
<feature type="transmembrane region" description="Helical" evidence="1">
    <location>
        <begin position="12"/>
        <end position="31"/>
    </location>
</feature>
<dbReference type="EMBL" id="BAAADV010000001">
    <property type="protein sequence ID" value="GAA0667303.1"/>
    <property type="molecule type" value="Genomic_DNA"/>
</dbReference>
<evidence type="ECO:0000256" key="1">
    <source>
        <dbReference type="SAM" id="Phobius"/>
    </source>
</evidence>
<keyword evidence="1" id="KW-1133">Transmembrane helix</keyword>
<name>A0AAV3T8D0_9EURY</name>
<protein>
    <submittedName>
        <fullName evidence="2">Uncharacterized protein</fullName>
    </submittedName>
</protein>
<reference evidence="2 3" key="1">
    <citation type="journal article" date="2019" name="Int. J. Syst. Evol. Microbiol.">
        <title>The Global Catalogue of Microorganisms (GCM) 10K type strain sequencing project: providing services to taxonomists for standard genome sequencing and annotation.</title>
        <authorList>
            <consortium name="The Broad Institute Genomics Platform"/>
            <consortium name="The Broad Institute Genome Sequencing Center for Infectious Disease"/>
            <person name="Wu L."/>
            <person name="Ma J."/>
        </authorList>
    </citation>
    <scope>NUCLEOTIDE SEQUENCE [LARGE SCALE GENOMIC DNA]</scope>
    <source>
        <strain evidence="2 3">JCM 16328</strain>
    </source>
</reference>
<organism evidence="2 3">
    <name type="scientific">Natronoarchaeum mannanilyticum</name>
    <dbReference type="NCBI Taxonomy" id="926360"/>
    <lineage>
        <taxon>Archaea</taxon>
        <taxon>Methanobacteriati</taxon>
        <taxon>Methanobacteriota</taxon>
        <taxon>Stenosarchaea group</taxon>
        <taxon>Halobacteria</taxon>
        <taxon>Halobacteriales</taxon>
        <taxon>Natronoarchaeaceae</taxon>
    </lineage>
</organism>
<dbReference type="AlphaFoldDB" id="A0AAV3T8D0"/>
<comment type="caution">
    <text evidence="2">The sequence shown here is derived from an EMBL/GenBank/DDBJ whole genome shotgun (WGS) entry which is preliminary data.</text>
</comment>
<keyword evidence="1" id="KW-0472">Membrane</keyword>
<gene>
    <name evidence="2" type="ORF">GCM10009020_10990</name>
</gene>
<evidence type="ECO:0000313" key="2">
    <source>
        <dbReference type="EMBL" id="GAA0667303.1"/>
    </source>
</evidence>
<sequence>MGRDAAGNSPSVLGWGALSVLLLAVTIASGVNTAKALGPLRGTVTITTDRITAKALAPLAAAEPDILPSVG</sequence>
<dbReference type="Proteomes" id="UP001500420">
    <property type="component" value="Unassembled WGS sequence"/>
</dbReference>
<evidence type="ECO:0000313" key="3">
    <source>
        <dbReference type="Proteomes" id="UP001500420"/>
    </source>
</evidence>
<proteinExistence type="predicted"/>
<keyword evidence="1" id="KW-0812">Transmembrane</keyword>
<keyword evidence="3" id="KW-1185">Reference proteome</keyword>